<proteinExistence type="predicted"/>
<sequence>MAATTSSSSCNGIFSFRSNHSQDSPGCGKLDVVAMWFINGVTKAFFASTELCSCTQIPIVEDGEDAHHLPLIINDGNLRHCDDGGEATNNRRRTMKRKKSGAPSIFSRY</sequence>
<dbReference type="PANTHER" id="PTHR34061">
    <property type="entry name" value="PROTEIN, PUTATIVE-RELATED"/>
    <property type="match status" value="1"/>
</dbReference>
<protein>
    <submittedName>
        <fullName evidence="2">Uncharacterized protein</fullName>
    </submittedName>
</protein>
<feature type="region of interest" description="Disordered" evidence="1">
    <location>
        <begin position="83"/>
        <end position="109"/>
    </location>
</feature>
<dbReference type="EMBL" id="CAXHTB010000017">
    <property type="protein sequence ID" value="CAL0323730.1"/>
    <property type="molecule type" value="Genomic_DNA"/>
</dbReference>
<gene>
    <name evidence="2" type="ORF">LLUT_LOCUS24790</name>
</gene>
<accession>A0AAV1XRM1</accession>
<name>A0AAV1XRM1_LUPLU</name>
<comment type="caution">
    <text evidence="2">The sequence shown here is derived from an EMBL/GenBank/DDBJ whole genome shotgun (WGS) entry which is preliminary data.</text>
</comment>
<evidence type="ECO:0000256" key="1">
    <source>
        <dbReference type="SAM" id="MobiDB-lite"/>
    </source>
</evidence>
<feature type="compositionally biased region" description="Basic residues" evidence="1">
    <location>
        <begin position="90"/>
        <end position="100"/>
    </location>
</feature>
<reference evidence="2 3" key="1">
    <citation type="submission" date="2024-03" db="EMBL/GenBank/DDBJ databases">
        <authorList>
            <person name="Martinez-Hernandez J."/>
        </authorList>
    </citation>
    <scope>NUCLEOTIDE SEQUENCE [LARGE SCALE GENOMIC DNA]</scope>
</reference>
<dbReference type="Proteomes" id="UP001497480">
    <property type="component" value="Unassembled WGS sequence"/>
</dbReference>
<evidence type="ECO:0000313" key="2">
    <source>
        <dbReference type="EMBL" id="CAL0323730.1"/>
    </source>
</evidence>
<keyword evidence="3" id="KW-1185">Reference proteome</keyword>
<dbReference type="AlphaFoldDB" id="A0AAV1XRM1"/>
<organism evidence="2 3">
    <name type="scientific">Lupinus luteus</name>
    <name type="common">European yellow lupine</name>
    <dbReference type="NCBI Taxonomy" id="3873"/>
    <lineage>
        <taxon>Eukaryota</taxon>
        <taxon>Viridiplantae</taxon>
        <taxon>Streptophyta</taxon>
        <taxon>Embryophyta</taxon>
        <taxon>Tracheophyta</taxon>
        <taxon>Spermatophyta</taxon>
        <taxon>Magnoliopsida</taxon>
        <taxon>eudicotyledons</taxon>
        <taxon>Gunneridae</taxon>
        <taxon>Pentapetalae</taxon>
        <taxon>rosids</taxon>
        <taxon>fabids</taxon>
        <taxon>Fabales</taxon>
        <taxon>Fabaceae</taxon>
        <taxon>Papilionoideae</taxon>
        <taxon>50 kb inversion clade</taxon>
        <taxon>genistoids sensu lato</taxon>
        <taxon>core genistoids</taxon>
        <taxon>Genisteae</taxon>
        <taxon>Lupinus</taxon>
    </lineage>
</organism>
<dbReference type="PANTHER" id="PTHR34061:SF2">
    <property type="entry name" value="PROTEIN, PUTATIVE-RELATED"/>
    <property type="match status" value="1"/>
</dbReference>
<evidence type="ECO:0000313" key="3">
    <source>
        <dbReference type="Proteomes" id="UP001497480"/>
    </source>
</evidence>